<evidence type="ECO:0000259" key="2">
    <source>
        <dbReference type="PROSITE" id="PS51462"/>
    </source>
</evidence>
<dbReference type="SUPFAM" id="SSF55811">
    <property type="entry name" value="Nudix"/>
    <property type="match status" value="1"/>
</dbReference>
<dbReference type="RefSeq" id="WP_236332104.1">
    <property type="nucleotide sequence ID" value="NZ_CAKMMG010000001.1"/>
</dbReference>
<dbReference type="InterPro" id="IPR015797">
    <property type="entry name" value="NUDIX_hydrolase-like_dom_sf"/>
</dbReference>
<dbReference type="Pfam" id="PF00293">
    <property type="entry name" value="NUDIX"/>
    <property type="match status" value="1"/>
</dbReference>
<keyword evidence="4" id="KW-1185">Reference proteome</keyword>
<reference evidence="3" key="1">
    <citation type="submission" date="2022-01" db="EMBL/GenBank/DDBJ databases">
        <authorList>
            <person name="Criscuolo A."/>
        </authorList>
    </citation>
    <scope>NUCLEOTIDE SEQUENCE</scope>
    <source>
        <strain evidence="3">CIP111892</strain>
    </source>
</reference>
<evidence type="ECO:0000256" key="1">
    <source>
        <dbReference type="ARBA" id="ARBA00022801"/>
    </source>
</evidence>
<gene>
    <name evidence="3" type="ORF">PAECIP111892_01868</name>
</gene>
<sequence length="167" mass="18536">MKSFIHFGVYGICEQAGKLLVIHKGRGAYTGSFDLPGGRLEENEALTDGLVREFLEETGLSVRVKNNLGAFDFFVRYQEDSFTHMHHIAALYTVEVNEDHPVSDIATFALQDSLGCEWVDLPAITLDSASPIAVLAAEWLTSGCLPSQTGYHEHWEMKVLGSHRTHT</sequence>
<dbReference type="PANTHER" id="PTHR43222">
    <property type="entry name" value="NUDIX HYDROLASE 23"/>
    <property type="match status" value="1"/>
</dbReference>
<protein>
    <recommendedName>
        <fullName evidence="2">Nudix hydrolase domain-containing protein</fullName>
    </recommendedName>
</protein>
<evidence type="ECO:0000313" key="3">
    <source>
        <dbReference type="EMBL" id="CAH1194801.1"/>
    </source>
</evidence>
<dbReference type="Gene3D" id="3.90.79.10">
    <property type="entry name" value="Nucleoside Triphosphate Pyrophosphohydrolase"/>
    <property type="match status" value="1"/>
</dbReference>
<dbReference type="CDD" id="cd04686">
    <property type="entry name" value="NUDIX_Hydrolase"/>
    <property type="match status" value="1"/>
</dbReference>
<keyword evidence="1" id="KW-0378">Hydrolase</keyword>
<dbReference type="PANTHER" id="PTHR43222:SF9">
    <property type="entry name" value="8-OXO-(D)GTP PHOSPHATASE"/>
    <property type="match status" value="1"/>
</dbReference>
<evidence type="ECO:0000313" key="4">
    <source>
        <dbReference type="Proteomes" id="UP000838324"/>
    </source>
</evidence>
<proteinExistence type="predicted"/>
<accession>A0ABM9BTM8</accession>
<dbReference type="PROSITE" id="PS00893">
    <property type="entry name" value="NUDIX_BOX"/>
    <property type="match status" value="1"/>
</dbReference>
<feature type="domain" description="Nudix hydrolase" evidence="2">
    <location>
        <begin position="2"/>
        <end position="141"/>
    </location>
</feature>
<dbReference type="Proteomes" id="UP000838324">
    <property type="component" value="Unassembled WGS sequence"/>
</dbReference>
<name>A0ABM9BTM8_9BACL</name>
<organism evidence="3 4">
    <name type="scientific">Paenibacillus auburnensis</name>
    <dbReference type="NCBI Taxonomy" id="2905649"/>
    <lineage>
        <taxon>Bacteria</taxon>
        <taxon>Bacillati</taxon>
        <taxon>Bacillota</taxon>
        <taxon>Bacilli</taxon>
        <taxon>Bacillales</taxon>
        <taxon>Paenibacillaceae</taxon>
        <taxon>Paenibacillus</taxon>
    </lineage>
</organism>
<dbReference type="PROSITE" id="PS51462">
    <property type="entry name" value="NUDIX"/>
    <property type="match status" value="1"/>
</dbReference>
<dbReference type="EMBL" id="CAKMMG010000001">
    <property type="protein sequence ID" value="CAH1194801.1"/>
    <property type="molecule type" value="Genomic_DNA"/>
</dbReference>
<dbReference type="InterPro" id="IPR000086">
    <property type="entry name" value="NUDIX_hydrolase_dom"/>
</dbReference>
<comment type="caution">
    <text evidence="3">The sequence shown here is derived from an EMBL/GenBank/DDBJ whole genome shotgun (WGS) entry which is preliminary data.</text>
</comment>
<dbReference type="InterPro" id="IPR020084">
    <property type="entry name" value="NUDIX_hydrolase_CS"/>
</dbReference>